<evidence type="ECO:0000313" key="3">
    <source>
        <dbReference type="EMBL" id="MCU7547626.1"/>
    </source>
</evidence>
<proteinExistence type="predicted"/>
<reference evidence="3" key="2">
    <citation type="submission" date="2023-04" db="EMBL/GenBank/DDBJ databases">
        <title>Paracnuella aquatica gen. nov., sp. nov., a member of the family Chitinophagaceae isolated from a hot spring.</title>
        <authorList>
            <person name="Wang C."/>
        </authorList>
    </citation>
    <scope>NUCLEOTIDE SEQUENCE</scope>
    <source>
        <strain evidence="3">LB-8</strain>
    </source>
</reference>
<dbReference type="Gene3D" id="3.20.20.80">
    <property type="entry name" value="Glycosidases"/>
    <property type="match status" value="1"/>
</dbReference>
<comment type="caution">
    <text evidence="3">The sequence shown here is derived from an EMBL/GenBank/DDBJ whole genome shotgun (WGS) entry which is preliminary data.</text>
</comment>
<dbReference type="Pfam" id="PF16586">
    <property type="entry name" value="DUF5060"/>
    <property type="match status" value="1"/>
</dbReference>
<dbReference type="SUPFAM" id="SSF51445">
    <property type="entry name" value="(Trans)glycosidases"/>
    <property type="match status" value="1"/>
</dbReference>
<sequence>MFLIKLNKVSKTQLSAFQAISVTSFTLVNADNEQDIQTLSNGTTLNLATLPSRNLNIRANTSPVQVPSVVFNLSGRQSTTKTENIIPYALFGDNNGNYNSWTPSVGSYTLKATPYSATGGGGTAGTALTVNFQIVDNNGGVITGSLKKWQPITIDFTGPPSSQSSVSPNPFLDYKLQVTFSHAATSKTYNVPGFFDGDGKGGASGNCWRVRFNPDESGTWKYAISFRKGTNVAIDLNQLAGSPVSIDGATGNFTIAPADATAPGFLRHGRLEYSNGLYLKCQDGSYWIKGGTNSPENFIALPFSNHIIDWKSGDPDWNNGQGKGIIGALNYLGSFNVNSIYFMPMNIGGDAQDTWPFAGPIVKSGSSGNDNVHYDINKLAKWEQIFSHAQKKGILLHFVLNEAEAANKQELDNATLGKERKLFYRELIARFGHHNALVWNLCEEYNYQLPIQPSMIKSWAQYVLDVDPYNHPVTVHNYGNPNTAWTPFLGDSRFSVTSFQYAGSTAGRGAEVESWRTKTSNAGRPLPICLDELRVTTTSNMIIQRKEILWPTYFSGGAGLEYYFGSLDQSLQDFRPYEPLWTWTWYARKFMEENLPFWQMQPNDGLLTAESTAFGGGQVFAKTGEVYAVYLPNASLGGTLNLTGVPGVFQQRWYNPRTGAFEGSMKTVTGGGNINIGTAPSSNTEDWVVLLINSAVIVRNKEILRNKGS</sequence>
<dbReference type="InterPro" id="IPR017853">
    <property type="entry name" value="GH"/>
</dbReference>
<dbReference type="RefSeq" id="WP_279295072.1">
    <property type="nucleotide sequence ID" value="NZ_JAOTIF010000001.1"/>
</dbReference>
<dbReference type="InterPro" id="IPR032260">
    <property type="entry name" value="DUF5060"/>
</dbReference>
<dbReference type="InterPro" id="IPR024749">
    <property type="entry name" value="Collagen-bd_put"/>
</dbReference>
<dbReference type="EMBL" id="JAOTIF010000001">
    <property type="protein sequence ID" value="MCU7547626.1"/>
    <property type="molecule type" value="Genomic_DNA"/>
</dbReference>
<dbReference type="Pfam" id="PF12904">
    <property type="entry name" value="Collagen_bind_2"/>
    <property type="match status" value="1"/>
</dbReference>
<evidence type="ECO:0000259" key="2">
    <source>
        <dbReference type="Pfam" id="PF16586"/>
    </source>
</evidence>
<protein>
    <submittedName>
        <fullName evidence="3">DUF5060 domain-containing protein</fullName>
    </submittedName>
</protein>
<gene>
    <name evidence="3" type="ORF">OCK74_00810</name>
</gene>
<evidence type="ECO:0000313" key="4">
    <source>
        <dbReference type="Proteomes" id="UP001155483"/>
    </source>
</evidence>
<name>A0A9X3B6R9_9BACT</name>
<feature type="domain" description="Putative collagen-binding" evidence="1">
    <location>
        <begin position="617"/>
        <end position="691"/>
    </location>
</feature>
<dbReference type="Gene3D" id="2.60.40.10">
    <property type="entry name" value="Immunoglobulins"/>
    <property type="match status" value="1"/>
</dbReference>
<accession>A0A9X3B6R9</accession>
<evidence type="ECO:0000259" key="1">
    <source>
        <dbReference type="Pfam" id="PF12904"/>
    </source>
</evidence>
<organism evidence="3 4">
    <name type="scientific">Paraflavisolibacter caeni</name>
    <dbReference type="NCBI Taxonomy" id="2982496"/>
    <lineage>
        <taxon>Bacteria</taxon>
        <taxon>Pseudomonadati</taxon>
        <taxon>Bacteroidota</taxon>
        <taxon>Chitinophagia</taxon>
        <taxon>Chitinophagales</taxon>
        <taxon>Chitinophagaceae</taxon>
        <taxon>Paraflavisolibacter</taxon>
    </lineage>
</organism>
<keyword evidence="4" id="KW-1185">Reference proteome</keyword>
<reference evidence="3" key="1">
    <citation type="submission" date="2022-09" db="EMBL/GenBank/DDBJ databases">
        <authorList>
            <person name="Yuan C."/>
            <person name="Ke Z."/>
        </authorList>
    </citation>
    <scope>NUCLEOTIDE SEQUENCE</scope>
    <source>
        <strain evidence="3">LB-8</strain>
    </source>
</reference>
<dbReference type="InterPro" id="IPR013783">
    <property type="entry name" value="Ig-like_fold"/>
</dbReference>
<dbReference type="Proteomes" id="UP001155483">
    <property type="component" value="Unassembled WGS sequence"/>
</dbReference>
<feature type="domain" description="DUF5060" evidence="2">
    <location>
        <begin position="146"/>
        <end position="227"/>
    </location>
</feature>
<dbReference type="AlphaFoldDB" id="A0A9X3B6R9"/>